<dbReference type="AlphaFoldDB" id="A0A0H2ZVI3"/>
<organism evidence="2 3">
    <name type="scientific">Mycobacterium avium (strain 104)</name>
    <dbReference type="NCBI Taxonomy" id="243243"/>
    <lineage>
        <taxon>Bacteria</taxon>
        <taxon>Bacillati</taxon>
        <taxon>Actinomycetota</taxon>
        <taxon>Actinomycetes</taxon>
        <taxon>Mycobacteriales</taxon>
        <taxon>Mycobacteriaceae</taxon>
        <taxon>Mycobacterium</taxon>
        <taxon>Mycobacterium avium complex (MAC)</taxon>
    </lineage>
</organism>
<sequence>MSRRYTVDPEALSHFADRLAKFTASAEQIAAAVDQCIAELHGSWLGRGADAEREYHQRWVAADKQMREALTELRTNVERAHRNYDGVAQHNTAMWP</sequence>
<dbReference type="RefSeq" id="WP_009979515.1">
    <property type="nucleotide sequence ID" value="NC_008595.1"/>
</dbReference>
<reference evidence="2 3" key="1">
    <citation type="submission" date="2006-10" db="EMBL/GenBank/DDBJ databases">
        <authorList>
            <person name="Fleischmann R.D."/>
            <person name="Dodson R.J."/>
            <person name="Haft D.H."/>
            <person name="Merkel J.S."/>
            <person name="Nelson W.C."/>
            <person name="Fraser C.M."/>
        </authorList>
    </citation>
    <scope>NUCLEOTIDE SEQUENCE [LARGE SCALE GENOMIC DNA]</scope>
    <source>
        <strain evidence="2 3">104</strain>
    </source>
</reference>
<dbReference type="Proteomes" id="UP000001574">
    <property type="component" value="Chromosome"/>
</dbReference>
<dbReference type="Pfam" id="PF06013">
    <property type="entry name" value="WXG100"/>
    <property type="match status" value="1"/>
</dbReference>
<proteinExistence type="inferred from homology"/>
<dbReference type="KEGG" id="mav:MAV_4832"/>
<dbReference type="InterPro" id="IPR036689">
    <property type="entry name" value="ESAT-6-like_sf"/>
</dbReference>
<dbReference type="Gene3D" id="1.10.287.1060">
    <property type="entry name" value="ESAT-6-like"/>
    <property type="match status" value="1"/>
</dbReference>
<dbReference type="SUPFAM" id="SSF140453">
    <property type="entry name" value="EsxAB dimer-like"/>
    <property type="match status" value="1"/>
</dbReference>
<evidence type="ECO:0000313" key="2">
    <source>
        <dbReference type="EMBL" id="ABK66383.1"/>
    </source>
</evidence>
<dbReference type="InterPro" id="IPR010310">
    <property type="entry name" value="T7SS_ESAT-6-like"/>
</dbReference>
<dbReference type="HOGENOM" id="CLU_151185_4_1_11"/>
<accession>A0A0H2ZVI3</accession>
<name>A0A0H2ZVI3_MYCA1</name>
<evidence type="ECO:0000256" key="1">
    <source>
        <dbReference type="RuleBase" id="RU362001"/>
    </source>
</evidence>
<dbReference type="NCBIfam" id="TIGR03930">
    <property type="entry name" value="WXG100_ESAT6"/>
    <property type="match status" value="1"/>
</dbReference>
<comment type="similarity">
    <text evidence="1">Belongs to the WXG100 family.</text>
</comment>
<evidence type="ECO:0000313" key="3">
    <source>
        <dbReference type="Proteomes" id="UP000001574"/>
    </source>
</evidence>
<gene>
    <name evidence="2" type="ordered locus">MAV_4832</name>
</gene>
<protein>
    <recommendedName>
        <fullName evidence="1">ESAT-6-like protein</fullName>
    </recommendedName>
</protein>
<dbReference type="EMBL" id="CP000479">
    <property type="protein sequence ID" value="ABK66383.1"/>
    <property type="molecule type" value="Genomic_DNA"/>
</dbReference>